<evidence type="ECO:0000313" key="2">
    <source>
        <dbReference type="WBParaSite" id="Csp11.Scaffold629.g8279.t1"/>
    </source>
</evidence>
<proteinExistence type="predicted"/>
<accession>A0A1I7UDP1</accession>
<sequence length="176" mass="20816">MEHVNLVELAGDVWNFDLEGYLDFFKESHERLIEIEDWRIESDQKTFPLGEEEIKGVADGLEVLKALENIDVIMKMWEKLKKLENDMKWISAKTELKNVINRLPEQPIDSKLAYLHEGFSRIHSEFGYFLYESLKLQKMKKGVEKYEKWIKKQSCLVDGPKKCNNIPDELMKHVEL</sequence>
<reference evidence="2" key="1">
    <citation type="submission" date="2016-11" db="UniProtKB">
        <authorList>
            <consortium name="WormBaseParasite"/>
        </authorList>
    </citation>
    <scope>IDENTIFICATION</scope>
</reference>
<dbReference type="WBParaSite" id="Csp11.Scaffold629.g8279.t1">
    <property type="protein sequence ID" value="Csp11.Scaffold629.g8279.t1"/>
    <property type="gene ID" value="Csp11.Scaffold629.g8279"/>
</dbReference>
<protein>
    <submittedName>
        <fullName evidence="2">Uncharacterized protein</fullName>
    </submittedName>
</protein>
<dbReference type="AlphaFoldDB" id="A0A1I7UDP1"/>
<keyword evidence="1" id="KW-1185">Reference proteome</keyword>
<dbReference type="Proteomes" id="UP000095282">
    <property type="component" value="Unplaced"/>
</dbReference>
<evidence type="ECO:0000313" key="1">
    <source>
        <dbReference type="Proteomes" id="UP000095282"/>
    </source>
</evidence>
<name>A0A1I7UDP1_9PELO</name>
<organism evidence="1 2">
    <name type="scientific">Caenorhabditis tropicalis</name>
    <dbReference type="NCBI Taxonomy" id="1561998"/>
    <lineage>
        <taxon>Eukaryota</taxon>
        <taxon>Metazoa</taxon>
        <taxon>Ecdysozoa</taxon>
        <taxon>Nematoda</taxon>
        <taxon>Chromadorea</taxon>
        <taxon>Rhabditida</taxon>
        <taxon>Rhabditina</taxon>
        <taxon>Rhabditomorpha</taxon>
        <taxon>Rhabditoidea</taxon>
        <taxon>Rhabditidae</taxon>
        <taxon>Peloderinae</taxon>
        <taxon>Caenorhabditis</taxon>
    </lineage>
</organism>